<comment type="caution">
    <text evidence="3">The sequence shown here is derived from an EMBL/GenBank/DDBJ whole genome shotgun (WGS) entry which is preliminary data.</text>
</comment>
<dbReference type="PANTHER" id="PTHR34618">
    <property type="entry name" value="SURFACE PROTEIN MAS1, PUTATIVE-RELATED"/>
    <property type="match status" value="1"/>
</dbReference>
<evidence type="ECO:0000256" key="1">
    <source>
        <dbReference type="SAM" id="MobiDB-lite"/>
    </source>
</evidence>
<evidence type="ECO:0000313" key="4">
    <source>
        <dbReference type="Proteomes" id="UP000037136"/>
    </source>
</evidence>
<evidence type="ECO:0000256" key="2">
    <source>
        <dbReference type="SAM" id="SignalP"/>
    </source>
</evidence>
<feature type="compositionally biased region" description="Gly residues" evidence="1">
    <location>
        <begin position="363"/>
        <end position="376"/>
    </location>
</feature>
<dbReference type="EMBL" id="LAZP02000080">
    <property type="protein sequence ID" value="PFH61278.1"/>
    <property type="molecule type" value="Genomic_DNA"/>
</dbReference>
<feature type="compositionally biased region" description="Polar residues" evidence="1">
    <location>
        <begin position="412"/>
        <end position="421"/>
    </location>
</feature>
<dbReference type="OrthoDB" id="3241054at2759"/>
<feature type="chain" id="PRO_5012631677" evidence="2">
    <location>
        <begin position="20"/>
        <end position="421"/>
    </location>
</feature>
<sequence length="421" mass="44058">MHSLSSFGVVSLIFSLVRGHGTIVSVQSDVQGSPVGIGFREIIPCQQDSTIIRPEEIKANLVNPCGRTQMGGNIDVGQETEKAILENRVAFVNRGSKLQVTLHQVNADGGGPYFCDLDETSNTGIFTHCQNLTIENNVPGANGLSLVVAKNFTMDVQLPNNFTCIGGSDGQTCTIRCQNTALAGNFGGCFPIKQVDTDPHENTIDTNPTKDTVERIATLQNIAKEAIPQAVNNIAKAGDAQNLENANTLDQLTGTSDRKFVAFGNNVNFAGGQPQNGQPPNGQAQNGQPPNGQAQNGQPPNGQAQNAQPPNGQAQNAQPQRGQGNQGQVGQAQRGQGNQGQVGQAQRSQAQGGQAQRGQVGQAQGGQAQGGQGNQGQVGQAQRGQGNQGQGNQFQGVKGNQFQNSQFQGGQTSAFSQGRGQ</sequence>
<dbReference type="Proteomes" id="UP000037136">
    <property type="component" value="Unassembled WGS sequence"/>
</dbReference>
<accession>A0A2A9PIV7</accession>
<dbReference type="STRING" id="268505.A0A2A9PIV7"/>
<dbReference type="PANTHER" id="PTHR34618:SF3">
    <property type="entry name" value="GEGH 16 PROTEIN"/>
    <property type="match status" value="1"/>
</dbReference>
<feature type="compositionally biased region" description="Low complexity" evidence="1">
    <location>
        <begin position="377"/>
        <end position="411"/>
    </location>
</feature>
<feature type="compositionally biased region" description="Low complexity" evidence="1">
    <location>
        <begin position="270"/>
        <end position="362"/>
    </location>
</feature>
<reference evidence="3 4" key="2">
    <citation type="journal article" date="2017" name="Sci. Rep.">
        <title>Ant-infecting Ophiocordyceps genomes reveal a high diversity of potential behavioral manipulation genes and a possible major role for enterotoxins.</title>
        <authorList>
            <person name="de Bekker C."/>
            <person name="Ohm R.A."/>
            <person name="Evans H.C."/>
            <person name="Brachmann A."/>
            <person name="Hughes D.P."/>
        </authorList>
    </citation>
    <scope>NUCLEOTIDE SEQUENCE [LARGE SCALE GENOMIC DNA]</scope>
    <source>
        <strain evidence="3 4">SC16a</strain>
    </source>
</reference>
<dbReference type="AlphaFoldDB" id="A0A2A9PIV7"/>
<reference evidence="3 4" key="1">
    <citation type="journal article" date="2015" name="BMC Genomics">
        <title>Gene expression during zombie ant biting behavior reflects the complexity underlying fungal parasitic behavioral manipulation.</title>
        <authorList>
            <person name="de Bekker C."/>
            <person name="Ohm R.A."/>
            <person name="Loreto R.G."/>
            <person name="Sebastian A."/>
            <person name="Albert I."/>
            <person name="Merrow M."/>
            <person name="Brachmann A."/>
            <person name="Hughes D.P."/>
        </authorList>
    </citation>
    <scope>NUCLEOTIDE SEQUENCE [LARGE SCALE GENOMIC DNA]</scope>
    <source>
        <strain evidence="3 4">SC16a</strain>
    </source>
</reference>
<keyword evidence="4" id="KW-1185">Reference proteome</keyword>
<dbReference type="Pfam" id="PF11327">
    <property type="entry name" value="Egh16-like"/>
    <property type="match status" value="1"/>
</dbReference>
<organism evidence="3 4">
    <name type="scientific">Ophiocordyceps unilateralis</name>
    <name type="common">Zombie-ant fungus</name>
    <name type="synonym">Torrubia unilateralis</name>
    <dbReference type="NCBI Taxonomy" id="268505"/>
    <lineage>
        <taxon>Eukaryota</taxon>
        <taxon>Fungi</taxon>
        <taxon>Dikarya</taxon>
        <taxon>Ascomycota</taxon>
        <taxon>Pezizomycotina</taxon>
        <taxon>Sordariomycetes</taxon>
        <taxon>Hypocreomycetidae</taxon>
        <taxon>Hypocreales</taxon>
        <taxon>Ophiocordycipitaceae</taxon>
        <taxon>Ophiocordyceps</taxon>
    </lineage>
</organism>
<name>A0A2A9PIV7_OPHUN</name>
<feature type="region of interest" description="Disordered" evidence="1">
    <location>
        <begin position="266"/>
        <end position="421"/>
    </location>
</feature>
<protein>
    <submittedName>
        <fullName evidence="3">Uncharacterized protein</fullName>
    </submittedName>
</protein>
<feature type="signal peptide" evidence="2">
    <location>
        <begin position="1"/>
        <end position="19"/>
    </location>
</feature>
<keyword evidence="2" id="KW-0732">Signal</keyword>
<proteinExistence type="predicted"/>
<gene>
    <name evidence="3" type="ORF">XA68_17791</name>
</gene>
<evidence type="ECO:0000313" key="3">
    <source>
        <dbReference type="EMBL" id="PFH61278.1"/>
    </source>
</evidence>
<dbReference type="InterPro" id="IPR021476">
    <property type="entry name" value="Egh16-like"/>
</dbReference>